<dbReference type="PROSITE" id="PS50011">
    <property type="entry name" value="PROTEIN_KINASE_DOM"/>
    <property type="match status" value="1"/>
</dbReference>
<gene>
    <name evidence="11" type="ORF">GIS00_06220</name>
</gene>
<dbReference type="PANTHER" id="PTHR43289">
    <property type="entry name" value="MITOGEN-ACTIVATED PROTEIN KINASE KINASE KINASE 20-RELATED"/>
    <property type="match status" value="1"/>
</dbReference>
<evidence type="ECO:0000313" key="11">
    <source>
        <dbReference type="EMBL" id="MTD13539.1"/>
    </source>
</evidence>
<keyword evidence="6 7" id="KW-0067">ATP-binding</keyword>
<dbReference type="Gene3D" id="1.10.510.10">
    <property type="entry name" value="Transferase(Phosphotransferase) domain 1"/>
    <property type="match status" value="1"/>
</dbReference>
<dbReference type="PROSITE" id="PS00107">
    <property type="entry name" value="PROTEIN_KINASE_ATP"/>
    <property type="match status" value="1"/>
</dbReference>
<feature type="region of interest" description="Disordered" evidence="8">
    <location>
        <begin position="433"/>
        <end position="482"/>
    </location>
</feature>
<dbReference type="SUPFAM" id="SSF56112">
    <property type="entry name" value="Protein kinase-like (PK-like)"/>
    <property type="match status" value="1"/>
</dbReference>
<dbReference type="AlphaFoldDB" id="A0A7K1FJC1"/>
<dbReference type="PANTHER" id="PTHR43289:SF6">
    <property type="entry name" value="SERINE_THREONINE-PROTEIN KINASE NEKL-3"/>
    <property type="match status" value="1"/>
</dbReference>
<dbReference type="GO" id="GO:0004674">
    <property type="term" value="F:protein serine/threonine kinase activity"/>
    <property type="evidence" value="ECO:0007669"/>
    <property type="project" value="UniProtKB-KW"/>
</dbReference>
<protein>
    <recommendedName>
        <fullName evidence="1">non-specific serine/threonine protein kinase</fullName>
        <ecNumber evidence="1">2.7.11.1</ecNumber>
    </recommendedName>
</protein>
<keyword evidence="9" id="KW-1133">Transmembrane helix</keyword>
<evidence type="ECO:0000256" key="2">
    <source>
        <dbReference type="ARBA" id="ARBA00022527"/>
    </source>
</evidence>
<dbReference type="EC" id="2.7.11.1" evidence="1"/>
<keyword evidence="3" id="KW-0808">Transferase</keyword>
<dbReference type="GO" id="GO:0005524">
    <property type="term" value="F:ATP binding"/>
    <property type="evidence" value="ECO:0007669"/>
    <property type="project" value="UniProtKB-UniRule"/>
</dbReference>
<feature type="domain" description="Protein kinase" evidence="10">
    <location>
        <begin position="69"/>
        <end position="323"/>
    </location>
</feature>
<feature type="compositionally biased region" description="Low complexity" evidence="8">
    <location>
        <begin position="433"/>
        <end position="450"/>
    </location>
</feature>
<feature type="transmembrane region" description="Helical" evidence="9">
    <location>
        <begin position="382"/>
        <end position="403"/>
    </location>
</feature>
<sequence length="611" mass="62724">MISRGTARSRMRTPYADLWTAPTAPRQGIVDNPDPQSGKWLACLRMGESTGENPVETPGVAGGSELGGYRIEEEIGRGGSAVVHRGVQSSTGRAVALKIVPVDRRDELDREAAVAAAIGHAHLPEVLGVVADDHRAALVTEFAAGGSLAGLLERRGRLRPGELLTVLLPVLSVLAVAHGRGMVHGDVSAGNILFDRIGRPLLADLGAARAALGDGSEVSLTAADAAPEVARGGVPTAGADLFALGSVALACLTGRHAWPADDLRDVLIQSTAGQWPDPGDEGEDWPEIAEVIRNLLDADPDRRPPAAGVVLELKRCGIPEPIDLALVDSTVPAEERVRPADPEPADPGRLTRAGLVTRARRGDPPVVPAGPVMRRTRRWRPVALGLACVIVGIGAVQAGLWWANWDTVSPASAGPPAAASSSDSSAPSVSAMASASVPATTTPVPATSSAPPSPSPAPPSSAPPSSAPPSSSPPAAQPDAAPADWAAVVRELDAARALALIRRDPDLLAAAEVPGSAVHRADSALIEQLLAQDRRVSGAAHRLVTASAPGSPATHRAATVEVAVTDSLPAYQVLDPAGRSIGSTTARADARRILVLEASPDGYRISAVREG</sequence>
<keyword evidence="5 11" id="KW-0418">Kinase</keyword>
<comment type="caution">
    <text evidence="11">The sequence shown here is derived from an EMBL/GenBank/DDBJ whole genome shotgun (WGS) entry which is preliminary data.</text>
</comment>
<evidence type="ECO:0000256" key="7">
    <source>
        <dbReference type="PROSITE-ProRule" id="PRU10141"/>
    </source>
</evidence>
<dbReference type="PROSITE" id="PS00109">
    <property type="entry name" value="PROTEIN_KINASE_TYR"/>
    <property type="match status" value="1"/>
</dbReference>
<evidence type="ECO:0000256" key="1">
    <source>
        <dbReference type="ARBA" id="ARBA00012513"/>
    </source>
</evidence>
<dbReference type="InterPro" id="IPR008266">
    <property type="entry name" value="Tyr_kinase_AS"/>
</dbReference>
<name>A0A7K1FJC1_9ACTN</name>
<dbReference type="InterPro" id="IPR011009">
    <property type="entry name" value="Kinase-like_dom_sf"/>
</dbReference>
<evidence type="ECO:0000256" key="9">
    <source>
        <dbReference type="SAM" id="Phobius"/>
    </source>
</evidence>
<keyword evidence="12" id="KW-1185">Reference proteome</keyword>
<dbReference type="InterPro" id="IPR017441">
    <property type="entry name" value="Protein_kinase_ATP_BS"/>
</dbReference>
<evidence type="ECO:0000256" key="8">
    <source>
        <dbReference type="SAM" id="MobiDB-lite"/>
    </source>
</evidence>
<evidence type="ECO:0000256" key="3">
    <source>
        <dbReference type="ARBA" id="ARBA00022679"/>
    </source>
</evidence>
<evidence type="ECO:0000256" key="4">
    <source>
        <dbReference type="ARBA" id="ARBA00022741"/>
    </source>
</evidence>
<keyword evidence="9" id="KW-0812">Transmembrane</keyword>
<proteinExistence type="predicted"/>
<organism evidence="11 12">
    <name type="scientific">Nakamurella alba</name>
    <dbReference type="NCBI Taxonomy" id="2665158"/>
    <lineage>
        <taxon>Bacteria</taxon>
        <taxon>Bacillati</taxon>
        <taxon>Actinomycetota</taxon>
        <taxon>Actinomycetes</taxon>
        <taxon>Nakamurellales</taxon>
        <taxon>Nakamurellaceae</taxon>
        <taxon>Nakamurella</taxon>
    </lineage>
</organism>
<dbReference type="CDD" id="cd14014">
    <property type="entry name" value="STKc_PknB_like"/>
    <property type="match status" value="1"/>
</dbReference>
<feature type="compositionally biased region" description="Pro residues" evidence="8">
    <location>
        <begin position="451"/>
        <end position="476"/>
    </location>
</feature>
<keyword evidence="4 7" id="KW-0547">Nucleotide-binding</keyword>
<keyword evidence="2" id="KW-0723">Serine/threonine-protein kinase</keyword>
<reference evidence="11 12" key="1">
    <citation type="submission" date="2019-11" db="EMBL/GenBank/DDBJ databases">
        <authorList>
            <person name="Jiang L.-Q."/>
        </authorList>
    </citation>
    <scope>NUCLEOTIDE SEQUENCE [LARGE SCALE GENOMIC DNA]</scope>
    <source>
        <strain evidence="11 12">YIM 132087</strain>
    </source>
</reference>
<evidence type="ECO:0000256" key="5">
    <source>
        <dbReference type="ARBA" id="ARBA00022777"/>
    </source>
</evidence>
<dbReference type="Proteomes" id="UP000460221">
    <property type="component" value="Unassembled WGS sequence"/>
</dbReference>
<feature type="binding site" evidence="7">
    <location>
        <position position="98"/>
    </location>
    <ligand>
        <name>ATP</name>
        <dbReference type="ChEBI" id="CHEBI:30616"/>
    </ligand>
</feature>
<dbReference type="EMBL" id="WLYK01000001">
    <property type="protein sequence ID" value="MTD13539.1"/>
    <property type="molecule type" value="Genomic_DNA"/>
</dbReference>
<dbReference type="Pfam" id="PF00069">
    <property type="entry name" value="Pkinase"/>
    <property type="match status" value="1"/>
</dbReference>
<evidence type="ECO:0000259" key="10">
    <source>
        <dbReference type="PROSITE" id="PS50011"/>
    </source>
</evidence>
<accession>A0A7K1FJC1</accession>
<dbReference type="InterPro" id="IPR000719">
    <property type="entry name" value="Prot_kinase_dom"/>
</dbReference>
<evidence type="ECO:0000256" key="6">
    <source>
        <dbReference type="ARBA" id="ARBA00022840"/>
    </source>
</evidence>
<keyword evidence="9" id="KW-0472">Membrane</keyword>
<evidence type="ECO:0000313" key="12">
    <source>
        <dbReference type="Proteomes" id="UP000460221"/>
    </source>
</evidence>